<feature type="compositionally biased region" description="Acidic residues" evidence="1">
    <location>
        <begin position="124"/>
        <end position="133"/>
    </location>
</feature>
<dbReference type="HOGENOM" id="CLU_1906818_0_0_1"/>
<accession>W9NFJ0</accession>
<dbReference type="AlphaFoldDB" id="W9NFJ0"/>
<dbReference type="Proteomes" id="UP000030751">
    <property type="component" value="Unassembled WGS sequence"/>
</dbReference>
<protein>
    <submittedName>
        <fullName evidence="2">Uncharacterized protein</fullName>
    </submittedName>
</protein>
<organism evidence="2">
    <name type="scientific">Fusarium oxysporum f. sp. pisi HDV247</name>
    <dbReference type="NCBI Taxonomy" id="1080344"/>
    <lineage>
        <taxon>Eukaryota</taxon>
        <taxon>Fungi</taxon>
        <taxon>Dikarya</taxon>
        <taxon>Ascomycota</taxon>
        <taxon>Pezizomycotina</taxon>
        <taxon>Sordariomycetes</taxon>
        <taxon>Hypocreomycetidae</taxon>
        <taxon>Hypocreales</taxon>
        <taxon>Nectriaceae</taxon>
        <taxon>Fusarium</taxon>
        <taxon>Fusarium oxysporum species complex</taxon>
    </lineage>
</organism>
<evidence type="ECO:0000256" key="1">
    <source>
        <dbReference type="SAM" id="MobiDB-lite"/>
    </source>
</evidence>
<proteinExistence type="predicted"/>
<name>W9NFJ0_FUSOX</name>
<evidence type="ECO:0000313" key="2">
    <source>
        <dbReference type="EMBL" id="EXA31533.1"/>
    </source>
</evidence>
<feature type="compositionally biased region" description="Basic and acidic residues" evidence="1">
    <location>
        <begin position="75"/>
        <end position="113"/>
    </location>
</feature>
<reference evidence="2" key="1">
    <citation type="submission" date="2011-10" db="EMBL/GenBank/DDBJ databases">
        <title>The Genome Sequence of Fusarium oxysporum HDV247.</title>
        <authorList>
            <consortium name="The Broad Institute Genome Sequencing Platform"/>
            <person name="Ma L.-J."/>
            <person name="Gale L.R."/>
            <person name="Schwartz D.C."/>
            <person name="Zhou S."/>
            <person name="Corby-Kistler H."/>
            <person name="Young S.K."/>
            <person name="Zeng Q."/>
            <person name="Gargeya S."/>
            <person name="Fitzgerald M."/>
            <person name="Haas B."/>
            <person name="Abouelleil A."/>
            <person name="Alvarado L."/>
            <person name="Arachchi H.M."/>
            <person name="Berlin A."/>
            <person name="Brown A."/>
            <person name="Chapman S.B."/>
            <person name="Chen Z."/>
            <person name="Dunbar C."/>
            <person name="Freedman E."/>
            <person name="Gearin G."/>
            <person name="Goldberg J."/>
            <person name="Griggs A."/>
            <person name="Gujja S."/>
            <person name="Heiman D."/>
            <person name="Howarth C."/>
            <person name="Larson L."/>
            <person name="Lui A."/>
            <person name="MacDonald P.J.P."/>
            <person name="Montmayeur A."/>
            <person name="Murphy C."/>
            <person name="Neiman D."/>
            <person name="Pearson M."/>
            <person name="Priest M."/>
            <person name="Roberts A."/>
            <person name="Saif S."/>
            <person name="Shea T."/>
            <person name="Shenoy N."/>
            <person name="Sisk P."/>
            <person name="Stolte C."/>
            <person name="Sykes S."/>
            <person name="Wortman J."/>
            <person name="Nusbaum C."/>
            <person name="Birren B."/>
        </authorList>
    </citation>
    <scope>NUCLEOTIDE SEQUENCE [LARGE SCALE GENOMIC DNA]</scope>
    <source>
        <strain evidence="2">HDV247</strain>
    </source>
</reference>
<feature type="region of interest" description="Disordered" evidence="1">
    <location>
        <begin position="75"/>
        <end position="133"/>
    </location>
</feature>
<gene>
    <name evidence="2" type="ORF">FOVG_17155</name>
</gene>
<dbReference type="EMBL" id="JH651012">
    <property type="protein sequence ID" value="EXA31533.1"/>
    <property type="molecule type" value="Genomic_DNA"/>
</dbReference>
<reference evidence="2" key="2">
    <citation type="submission" date="2012-05" db="EMBL/GenBank/DDBJ databases">
        <title>Annotation of the Genome Sequence of Fusarium oxysporum HDV247.</title>
        <authorList>
            <consortium name="The Broad Institute Genomics Platform"/>
            <person name="Ma L.-J."/>
            <person name="Corby-Kistler H."/>
            <person name="Broz K."/>
            <person name="Gale L.R."/>
            <person name="Jonkers W."/>
            <person name="O'Donnell K."/>
            <person name="Ploetz R."/>
            <person name="Steinberg C."/>
            <person name="Schwartz D.C."/>
            <person name="VanEtten H."/>
            <person name="Zhou S."/>
            <person name="Young S.K."/>
            <person name="Zeng Q."/>
            <person name="Gargeya S."/>
            <person name="Fitzgerald M."/>
            <person name="Abouelleil A."/>
            <person name="Alvarado L."/>
            <person name="Chapman S.B."/>
            <person name="Gainer-Dewar J."/>
            <person name="Goldberg J."/>
            <person name="Griggs A."/>
            <person name="Gujja S."/>
            <person name="Hansen M."/>
            <person name="Howarth C."/>
            <person name="Imamovic A."/>
            <person name="Ireland A."/>
            <person name="Larimer J."/>
            <person name="McCowan C."/>
            <person name="Murphy C."/>
            <person name="Pearson M."/>
            <person name="Poon T.W."/>
            <person name="Priest M."/>
            <person name="Roberts A."/>
            <person name="Saif S."/>
            <person name="Shea T."/>
            <person name="Sykes S."/>
            <person name="Wortman J."/>
            <person name="Nusbaum C."/>
            <person name="Birren B."/>
        </authorList>
    </citation>
    <scope>NUCLEOTIDE SEQUENCE</scope>
    <source>
        <strain evidence="2">HDV247</strain>
    </source>
</reference>
<sequence length="133" mass="15218">MERMFMLMYMMSQPGRITEITAIRHQDTMNGGVRNILAHNGMMCMVLPFWQQVQGIIKDVVIRSPFMWPDEVVRKAEDSVVEEREARRAASERQENNSGRPNEDDHNDHDDHGGGSNSGRNDTIEDPDNDVGF</sequence>